<sequence>MASCILLLGTLLLLLPPPTPAPCHTAVRSECQKYRHHYVPGVQLAGEGIDITTLKHSNHFPVDKQQVQRPDGTCTLCHSPKKPEELWILPLAFTDWRTLGTNCHSKVSKSNAISTEAVVREVTKSITNDWKVGLDVSAPMDSKVQVTMAGSHSSAANFAGEKMHQDKYSFSRDLVECRFYSPRDPCQCMCHDSQVTNQECCPRQRGLAQLVVTIMQAWGLWGDIFTATDAYVKVFFGAQEQRTHTVWNNNNPTWMAQMDFGDVSLNTGTRLRVQVWDADIIKHDDLLGTCDRAPYSGTHDVMCHLSHGQLKFKYHVKCLPHLTGNSCLEYAPKGRLGEPPGNRSGAVW</sequence>
<dbReference type="Proteomes" id="UP000504623">
    <property type="component" value="Unplaced"/>
</dbReference>
<keyword evidence="1 2" id="KW-0732">Signal</keyword>
<evidence type="ECO:0000313" key="4">
    <source>
        <dbReference type="Proteomes" id="UP000504623"/>
    </source>
</evidence>
<dbReference type="InterPro" id="IPR037300">
    <property type="entry name" value="Perforin-1_C2"/>
</dbReference>
<evidence type="ECO:0000259" key="3">
    <source>
        <dbReference type="PROSITE" id="PS50004"/>
    </source>
</evidence>
<accession>A0A9B0WHK4</accession>
<dbReference type="GO" id="GO:0001913">
    <property type="term" value="P:T cell mediated cytotoxicity"/>
    <property type="evidence" value="ECO:0007669"/>
    <property type="project" value="TreeGrafter"/>
</dbReference>
<feature type="signal peptide" evidence="2">
    <location>
        <begin position="1"/>
        <end position="21"/>
    </location>
</feature>
<dbReference type="GO" id="GO:0140911">
    <property type="term" value="F:pore-forming activity"/>
    <property type="evidence" value="ECO:0007669"/>
    <property type="project" value="InterPro"/>
</dbReference>
<dbReference type="Pfam" id="PF00168">
    <property type="entry name" value="C2"/>
    <property type="match status" value="1"/>
</dbReference>
<dbReference type="GO" id="GO:0005509">
    <property type="term" value="F:calcium ion binding"/>
    <property type="evidence" value="ECO:0007669"/>
    <property type="project" value="InterPro"/>
</dbReference>
<dbReference type="GO" id="GO:0051607">
    <property type="term" value="P:defense response to virus"/>
    <property type="evidence" value="ECO:0007669"/>
    <property type="project" value="TreeGrafter"/>
</dbReference>
<dbReference type="GO" id="GO:0016020">
    <property type="term" value="C:membrane"/>
    <property type="evidence" value="ECO:0007669"/>
    <property type="project" value="TreeGrafter"/>
</dbReference>
<dbReference type="GO" id="GO:0022829">
    <property type="term" value="F:wide pore channel activity"/>
    <property type="evidence" value="ECO:0007669"/>
    <property type="project" value="TreeGrafter"/>
</dbReference>
<dbReference type="GeneID" id="102836020"/>
<dbReference type="PROSITE" id="PS50004">
    <property type="entry name" value="C2"/>
    <property type="match status" value="1"/>
</dbReference>
<proteinExistence type="predicted"/>
<dbReference type="RefSeq" id="XP_006837529.1">
    <property type="nucleotide sequence ID" value="XM_006837466.1"/>
</dbReference>
<dbReference type="CDD" id="cd04032">
    <property type="entry name" value="C2_Perforin"/>
    <property type="match status" value="1"/>
</dbReference>
<protein>
    <submittedName>
        <fullName evidence="5">Perforin-1</fullName>
    </submittedName>
</protein>
<dbReference type="CTD" id="5551"/>
<gene>
    <name evidence="5" type="primary">PRF1</name>
</gene>
<keyword evidence="4" id="KW-1185">Reference proteome</keyword>
<evidence type="ECO:0000256" key="2">
    <source>
        <dbReference type="SAM" id="SignalP"/>
    </source>
</evidence>
<reference evidence="5" key="1">
    <citation type="submission" date="2025-08" db="UniProtKB">
        <authorList>
            <consortium name="RefSeq"/>
        </authorList>
    </citation>
    <scope>IDENTIFICATION</scope>
    <source>
        <tissue evidence="5">Spleen</tissue>
    </source>
</reference>
<feature type="domain" description="C2" evidence="3">
    <location>
        <begin position="189"/>
        <end position="312"/>
    </location>
</feature>
<dbReference type="AlphaFoldDB" id="A0A9B0WHK4"/>
<dbReference type="SUPFAM" id="SSF49562">
    <property type="entry name" value="C2 domain (Calcium/lipid-binding domain, CaLB)"/>
    <property type="match status" value="1"/>
</dbReference>
<dbReference type="OrthoDB" id="1366754at2759"/>
<dbReference type="InterPro" id="IPR052784">
    <property type="entry name" value="Perforin-1_pore-forming"/>
</dbReference>
<name>A0A9B0WHK4_CHRAS</name>
<dbReference type="PANTHER" id="PTHR46096">
    <property type="entry name" value="PERFORIN-1"/>
    <property type="match status" value="1"/>
</dbReference>
<dbReference type="InterPro" id="IPR035892">
    <property type="entry name" value="C2_domain_sf"/>
</dbReference>
<dbReference type="SMART" id="SM00239">
    <property type="entry name" value="C2"/>
    <property type="match status" value="1"/>
</dbReference>
<organism evidence="4 5">
    <name type="scientific">Chrysochloris asiatica</name>
    <name type="common">Cape golden mole</name>
    <dbReference type="NCBI Taxonomy" id="185453"/>
    <lineage>
        <taxon>Eukaryota</taxon>
        <taxon>Metazoa</taxon>
        <taxon>Chordata</taxon>
        <taxon>Craniata</taxon>
        <taxon>Vertebrata</taxon>
        <taxon>Euteleostomi</taxon>
        <taxon>Mammalia</taxon>
        <taxon>Eutheria</taxon>
        <taxon>Afrotheria</taxon>
        <taxon>Chrysochloridae</taxon>
        <taxon>Chrysochlorinae</taxon>
        <taxon>Chrysochloris</taxon>
    </lineage>
</organism>
<dbReference type="PANTHER" id="PTHR46096:SF3">
    <property type="entry name" value="PERFORIN-1"/>
    <property type="match status" value="1"/>
</dbReference>
<dbReference type="InterPro" id="IPR000008">
    <property type="entry name" value="C2_dom"/>
</dbReference>
<dbReference type="GO" id="GO:0001771">
    <property type="term" value="P:immunological synapse formation"/>
    <property type="evidence" value="ECO:0007669"/>
    <property type="project" value="TreeGrafter"/>
</dbReference>
<evidence type="ECO:0000256" key="1">
    <source>
        <dbReference type="ARBA" id="ARBA00022729"/>
    </source>
</evidence>
<evidence type="ECO:0000313" key="5">
    <source>
        <dbReference type="RefSeq" id="XP_006837529.1"/>
    </source>
</evidence>
<dbReference type="Gene3D" id="2.60.40.150">
    <property type="entry name" value="C2 domain"/>
    <property type="match status" value="1"/>
</dbReference>
<feature type="chain" id="PRO_5038723301" evidence="2">
    <location>
        <begin position="22"/>
        <end position="348"/>
    </location>
</feature>